<comment type="caution">
    <text evidence="1">The sequence shown here is derived from an EMBL/GenBank/DDBJ whole genome shotgun (WGS) entry which is preliminary data.</text>
</comment>
<dbReference type="Proteomes" id="UP001371224">
    <property type="component" value="Unassembled WGS sequence"/>
</dbReference>
<dbReference type="EMBL" id="JBBDGM010000001">
    <property type="protein sequence ID" value="MEJ1086735.1"/>
    <property type="molecule type" value="Genomic_DNA"/>
</dbReference>
<sequence length="145" mass="15897">MSSSPNHYRSDNVLIEISTIEPEVSLMTQTNHGPGGVDIHFPGWEATMAGRSSFHVPKHAILSARVEPGWTSEILGIRSGLVVSGYRKLGTFTHPSGARRLVSMKRGMPLLRLHTDRNQTGFDEILLSTDDAEQIAHAIQEGVAR</sequence>
<proteinExistence type="predicted"/>
<reference evidence="1 2" key="1">
    <citation type="submission" date="2024-02" db="EMBL/GenBank/DDBJ databases">
        <authorList>
            <person name="Saticioglu I.B."/>
        </authorList>
    </citation>
    <scope>NUCLEOTIDE SEQUENCE [LARGE SCALE GENOMIC DNA]</scope>
    <source>
        <strain evidence="1 2">Mu-80</strain>
    </source>
</reference>
<keyword evidence="2" id="KW-1185">Reference proteome</keyword>
<gene>
    <name evidence="1" type="ORF">WDU99_00210</name>
</gene>
<organism evidence="1 2">
    <name type="scientific">Microbacterium bandirmense</name>
    <dbReference type="NCBI Taxonomy" id="3122050"/>
    <lineage>
        <taxon>Bacteria</taxon>
        <taxon>Bacillati</taxon>
        <taxon>Actinomycetota</taxon>
        <taxon>Actinomycetes</taxon>
        <taxon>Micrococcales</taxon>
        <taxon>Microbacteriaceae</taxon>
        <taxon>Microbacterium</taxon>
    </lineage>
</organism>
<protein>
    <submittedName>
        <fullName evidence="1">Uncharacterized protein</fullName>
    </submittedName>
</protein>
<name>A0ABU8L5Y9_9MICO</name>
<dbReference type="RefSeq" id="WP_337330418.1">
    <property type="nucleotide sequence ID" value="NZ_JBBDGM010000001.1"/>
</dbReference>
<evidence type="ECO:0000313" key="1">
    <source>
        <dbReference type="EMBL" id="MEJ1086735.1"/>
    </source>
</evidence>
<evidence type="ECO:0000313" key="2">
    <source>
        <dbReference type="Proteomes" id="UP001371224"/>
    </source>
</evidence>
<accession>A0ABU8L5Y9</accession>